<name>A0A7T5R407_9BACT</name>
<proteinExistence type="predicted"/>
<gene>
    <name evidence="1" type="ORF">HYS17_04585</name>
</gene>
<sequence>MTTNGATQPVQWDYQVRINLADSFATVARANAADPALKPLTDVLSKYNATIKNQFDAFADFCREAEANGQTDSDLYRWTKQTVDNPEKQARYATRFTVYADGGKEVYDRAIADGLEADLRPLLGGMITRINKFDSNPARNPQPPAQS</sequence>
<dbReference type="AlphaFoldDB" id="A0A7T5R407"/>
<dbReference type="EMBL" id="CP066681">
    <property type="protein sequence ID" value="QQG37046.1"/>
    <property type="molecule type" value="Genomic_DNA"/>
</dbReference>
<dbReference type="Proteomes" id="UP000595362">
    <property type="component" value="Chromosome"/>
</dbReference>
<organism evidence="1 2">
    <name type="scientific">Micavibrio aeruginosavorus</name>
    <dbReference type="NCBI Taxonomy" id="349221"/>
    <lineage>
        <taxon>Bacteria</taxon>
        <taxon>Pseudomonadati</taxon>
        <taxon>Bdellovibrionota</taxon>
        <taxon>Bdellovibrionia</taxon>
        <taxon>Bdellovibrionales</taxon>
        <taxon>Pseudobdellovibrionaceae</taxon>
        <taxon>Micavibrio</taxon>
    </lineage>
</organism>
<accession>A0A7T5R407</accession>
<reference evidence="1 2" key="1">
    <citation type="submission" date="2020-07" db="EMBL/GenBank/DDBJ databases">
        <title>Huge and variable diversity of episymbiotic CPR bacteria and DPANN archaea in groundwater ecosystems.</title>
        <authorList>
            <person name="He C.Y."/>
            <person name="Keren R."/>
            <person name="Whittaker M."/>
            <person name="Farag I.F."/>
            <person name="Doudna J."/>
            <person name="Cate J.H.D."/>
            <person name="Banfield J.F."/>
        </authorList>
    </citation>
    <scope>NUCLEOTIDE SEQUENCE [LARGE SCALE GENOMIC DNA]</scope>
    <source>
        <strain evidence="1">NC_groundwater_70_Ag_B-0.1um_54_66</strain>
    </source>
</reference>
<evidence type="ECO:0000313" key="2">
    <source>
        <dbReference type="Proteomes" id="UP000595362"/>
    </source>
</evidence>
<evidence type="ECO:0000313" key="1">
    <source>
        <dbReference type="EMBL" id="QQG37046.1"/>
    </source>
</evidence>
<protein>
    <submittedName>
        <fullName evidence="1">Uncharacterized protein</fullName>
    </submittedName>
</protein>